<keyword evidence="2" id="KW-1133">Transmembrane helix</keyword>
<keyword evidence="2" id="KW-0472">Membrane</keyword>
<dbReference type="PANTHER" id="PTHR10587">
    <property type="entry name" value="GLYCOSYL TRANSFERASE-RELATED"/>
    <property type="match status" value="1"/>
</dbReference>
<organism evidence="4 5">
    <name type="scientific">Listeria fleischmannii FSL S10-1203</name>
    <dbReference type="NCBI Taxonomy" id="1265822"/>
    <lineage>
        <taxon>Bacteria</taxon>
        <taxon>Bacillati</taxon>
        <taxon>Bacillota</taxon>
        <taxon>Bacilli</taxon>
        <taxon>Bacillales</taxon>
        <taxon>Listeriaceae</taxon>
        <taxon>Listeria</taxon>
    </lineage>
</organism>
<keyword evidence="4" id="KW-0624">Polysaccharide degradation</keyword>
<reference evidence="4 5" key="1">
    <citation type="submission" date="2012-12" db="EMBL/GenBank/DDBJ databases">
        <title>Novel taxa of Listeriaceae from agricultural environments in the United States.</title>
        <authorList>
            <person name="den Bakker H.C."/>
            <person name="Allred A."/>
            <person name="Warchocki S."/>
            <person name="Wright E.M."/>
            <person name="Burrell A."/>
            <person name="Nightingale K.K."/>
            <person name="Kephart D."/>
            <person name="Wiedmann M."/>
        </authorList>
    </citation>
    <scope>NUCLEOTIDE SEQUENCE [LARGE SCALE GENOMIC DNA]</scope>
    <source>
        <strain evidence="4 5">FSL S10-1203</strain>
    </source>
</reference>
<dbReference type="PATRIC" id="fig|1265822.4.peg.1346"/>
<keyword evidence="2" id="KW-0812">Transmembrane</keyword>
<dbReference type="GO" id="GO:0045493">
    <property type="term" value="P:xylan catabolic process"/>
    <property type="evidence" value="ECO:0007669"/>
    <property type="project" value="UniProtKB-KW"/>
</dbReference>
<dbReference type="AlphaFoldDB" id="W7DNC5"/>
<dbReference type="Pfam" id="PF01522">
    <property type="entry name" value="Polysacc_deac_1"/>
    <property type="match status" value="1"/>
</dbReference>
<sequence>MSLLITTILNKRSRITCEKKKKDEKKKVGFLLVILPLILIVLAGLWFWKAPSPMTSKAITHDTVTKSVEQKQPSGKVDSKSETKPKQQNEKPNQTSEKIDGRTVFLTFDDGPSPHFNQFIDTLTNEKVPATFFFIGNNLQHANKDALARLKNSPFRVGLHSYTHDAKLLYRKQNPTFLPEMKKLSKEIQSLTGISTKLIRAPYGSTYLTDAAYQKVKREGYHVLDWNIDSNDWRYKDNSTRVVQSVLSQAKTLKSQNIPLIILFHERPNTLKALPTIIQELKKQGYHFKSFDASTPYYHNFKEH</sequence>
<comment type="caution">
    <text evidence="4">The sequence shown here is derived from an EMBL/GenBank/DDBJ whole genome shotgun (WGS) entry which is preliminary data.</text>
</comment>
<gene>
    <name evidence="4" type="ORF">MCOL2_06592</name>
</gene>
<dbReference type="EMBL" id="AODM01000019">
    <property type="protein sequence ID" value="EUJ59171.1"/>
    <property type="molecule type" value="Genomic_DNA"/>
</dbReference>
<feature type="domain" description="NodB homology" evidence="3">
    <location>
        <begin position="102"/>
        <end position="289"/>
    </location>
</feature>
<dbReference type="GO" id="GO:0016798">
    <property type="term" value="F:hydrolase activity, acting on glycosyl bonds"/>
    <property type="evidence" value="ECO:0007669"/>
    <property type="project" value="UniProtKB-KW"/>
</dbReference>
<feature type="compositionally biased region" description="Basic and acidic residues" evidence="1">
    <location>
        <begin position="77"/>
        <end position="89"/>
    </location>
</feature>
<protein>
    <submittedName>
        <fullName evidence="4">Putative endo-1,4-beta-xylanase</fullName>
    </submittedName>
</protein>
<dbReference type="InterPro" id="IPR002509">
    <property type="entry name" value="NODB_dom"/>
</dbReference>
<feature type="region of interest" description="Disordered" evidence="1">
    <location>
        <begin position="64"/>
        <end position="96"/>
    </location>
</feature>
<evidence type="ECO:0000313" key="5">
    <source>
        <dbReference type="Proteomes" id="UP000019241"/>
    </source>
</evidence>
<keyword evidence="4" id="KW-0326">Glycosidase</keyword>
<keyword evidence="4" id="KW-0858">Xylan degradation</keyword>
<proteinExistence type="predicted"/>
<dbReference type="PROSITE" id="PS51677">
    <property type="entry name" value="NODB"/>
    <property type="match status" value="1"/>
</dbReference>
<evidence type="ECO:0000313" key="4">
    <source>
        <dbReference type="EMBL" id="EUJ59171.1"/>
    </source>
</evidence>
<dbReference type="InterPro" id="IPR050248">
    <property type="entry name" value="Polysacc_deacetylase_ArnD"/>
</dbReference>
<keyword evidence="4" id="KW-0378">Hydrolase</keyword>
<dbReference type="Proteomes" id="UP000019241">
    <property type="component" value="Unassembled WGS sequence"/>
</dbReference>
<dbReference type="PANTHER" id="PTHR10587:SF125">
    <property type="entry name" value="POLYSACCHARIDE DEACETYLASE YHEN-RELATED"/>
    <property type="match status" value="1"/>
</dbReference>
<dbReference type="InterPro" id="IPR011330">
    <property type="entry name" value="Glyco_hydro/deAcase_b/a-brl"/>
</dbReference>
<evidence type="ECO:0000256" key="2">
    <source>
        <dbReference type="SAM" id="Phobius"/>
    </source>
</evidence>
<dbReference type="SUPFAM" id="SSF88713">
    <property type="entry name" value="Glycoside hydrolase/deacetylase"/>
    <property type="match status" value="1"/>
</dbReference>
<feature type="transmembrane region" description="Helical" evidence="2">
    <location>
        <begin position="28"/>
        <end position="48"/>
    </location>
</feature>
<name>W7DNC5_9LIST</name>
<evidence type="ECO:0000259" key="3">
    <source>
        <dbReference type="PROSITE" id="PS51677"/>
    </source>
</evidence>
<dbReference type="GO" id="GO:0016810">
    <property type="term" value="F:hydrolase activity, acting on carbon-nitrogen (but not peptide) bonds"/>
    <property type="evidence" value="ECO:0007669"/>
    <property type="project" value="InterPro"/>
</dbReference>
<dbReference type="Gene3D" id="3.20.20.370">
    <property type="entry name" value="Glycoside hydrolase/deacetylase"/>
    <property type="match status" value="1"/>
</dbReference>
<keyword evidence="4" id="KW-0119">Carbohydrate metabolism</keyword>
<accession>W7DNC5</accession>
<evidence type="ECO:0000256" key="1">
    <source>
        <dbReference type="SAM" id="MobiDB-lite"/>
    </source>
</evidence>